<dbReference type="PANTHER" id="PTHR34781">
    <property type="entry name" value="TRANSMEMBRANE PROTEIN"/>
    <property type="match status" value="1"/>
</dbReference>
<gene>
    <name evidence="2" type="ORF">Fmac_013858</name>
</gene>
<dbReference type="PANTHER" id="PTHR34781:SF2">
    <property type="entry name" value="TRANSMEMBRANE PROTEIN"/>
    <property type="match status" value="1"/>
</dbReference>
<keyword evidence="3" id="KW-1185">Reference proteome</keyword>
<evidence type="ECO:0000256" key="1">
    <source>
        <dbReference type="SAM" id="Phobius"/>
    </source>
</evidence>
<sequence length="136" mass="14815">MRRHEDEALHDLSTIVLNLIRSPPFAFSGDVPSQITPSGFAFLLLGVSLALMLCGSVTFFIGFVLMPWVLGFFMLFYVAGILSTISALGRSILCYATVPPPPPPQDVPAPDMEPTILGEEASVEAYVKWEIKNEDG</sequence>
<name>A0ABD1MC26_9FABA</name>
<keyword evidence="1" id="KW-1133">Transmembrane helix</keyword>
<accession>A0ABD1MC26</accession>
<proteinExistence type="predicted"/>
<organism evidence="2 3">
    <name type="scientific">Flemingia macrophylla</name>
    <dbReference type="NCBI Taxonomy" id="520843"/>
    <lineage>
        <taxon>Eukaryota</taxon>
        <taxon>Viridiplantae</taxon>
        <taxon>Streptophyta</taxon>
        <taxon>Embryophyta</taxon>
        <taxon>Tracheophyta</taxon>
        <taxon>Spermatophyta</taxon>
        <taxon>Magnoliopsida</taxon>
        <taxon>eudicotyledons</taxon>
        <taxon>Gunneridae</taxon>
        <taxon>Pentapetalae</taxon>
        <taxon>rosids</taxon>
        <taxon>fabids</taxon>
        <taxon>Fabales</taxon>
        <taxon>Fabaceae</taxon>
        <taxon>Papilionoideae</taxon>
        <taxon>50 kb inversion clade</taxon>
        <taxon>NPAAA clade</taxon>
        <taxon>indigoferoid/millettioid clade</taxon>
        <taxon>Phaseoleae</taxon>
        <taxon>Flemingia</taxon>
    </lineage>
</organism>
<comment type="caution">
    <text evidence="2">The sequence shown here is derived from an EMBL/GenBank/DDBJ whole genome shotgun (WGS) entry which is preliminary data.</text>
</comment>
<evidence type="ECO:0000313" key="2">
    <source>
        <dbReference type="EMBL" id="KAL2332645.1"/>
    </source>
</evidence>
<keyword evidence="1" id="KW-0472">Membrane</keyword>
<dbReference type="EMBL" id="JBGMDY010000005">
    <property type="protein sequence ID" value="KAL2332645.1"/>
    <property type="molecule type" value="Genomic_DNA"/>
</dbReference>
<feature type="transmembrane region" description="Helical" evidence="1">
    <location>
        <begin position="40"/>
        <end position="62"/>
    </location>
</feature>
<evidence type="ECO:0000313" key="3">
    <source>
        <dbReference type="Proteomes" id="UP001603857"/>
    </source>
</evidence>
<keyword evidence="1" id="KW-0812">Transmembrane</keyword>
<dbReference type="Proteomes" id="UP001603857">
    <property type="component" value="Unassembled WGS sequence"/>
</dbReference>
<feature type="transmembrane region" description="Helical" evidence="1">
    <location>
        <begin position="68"/>
        <end position="88"/>
    </location>
</feature>
<dbReference type="AlphaFoldDB" id="A0ABD1MC26"/>
<reference evidence="2 3" key="1">
    <citation type="submission" date="2024-08" db="EMBL/GenBank/DDBJ databases">
        <title>Insights into the chromosomal genome structure of Flemingia macrophylla.</title>
        <authorList>
            <person name="Ding Y."/>
            <person name="Zhao Y."/>
            <person name="Bi W."/>
            <person name="Wu M."/>
            <person name="Zhao G."/>
            <person name="Gong Y."/>
            <person name="Li W."/>
            <person name="Zhang P."/>
        </authorList>
    </citation>
    <scope>NUCLEOTIDE SEQUENCE [LARGE SCALE GENOMIC DNA]</scope>
    <source>
        <strain evidence="2">DYQJB</strain>
        <tissue evidence="2">Leaf</tissue>
    </source>
</reference>
<protein>
    <submittedName>
        <fullName evidence="2">Uncharacterized protein</fullName>
    </submittedName>
</protein>